<reference evidence="1 2" key="1">
    <citation type="journal article" date="2022" name="Hortic Res">
        <title>A haplotype resolved chromosomal level avocado genome allows analysis of novel avocado genes.</title>
        <authorList>
            <person name="Nath O."/>
            <person name="Fletcher S.J."/>
            <person name="Hayward A."/>
            <person name="Shaw L.M."/>
            <person name="Masouleh A.K."/>
            <person name="Furtado A."/>
            <person name="Henry R.J."/>
            <person name="Mitter N."/>
        </authorList>
    </citation>
    <scope>NUCLEOTIDE SEQUENCE [LARGE SCALE GENOMIC DNA]</scope>
    <source>
        <strain evidence="2">cv. Hass</strain>
    </source>
</reference>
<keyword evidence="2" id="KW-1185">Reference proteome</keyword>
<name>A0ACC2KEQ7_PERAE</name>
<protein>
    <submittedName>
        <fullName evidence="1">Uncharacterized protein</fullName>
    </submittedName>
</protein>
<gene>
    <name evidence="1" type="ORF">MRB53_028090</name>
</gene>
<proteinExistence type="predicted"/>
<dbReference type="EMBL" id="CM056817">
    <property type="protein sequence ID" value="KAJ8619561.1"/>
    <property type="molecule type" value="Genomic_DNA"/>
</dbReference>
<organism evidence="1 2">
    <name type="scientific">Persea americana</name>
    <name type="common">Avocado</name>
    <dbReference type="NCBI Taxonomy" id="3435"/>
    <lineage>
        <taxon>Eukaryota</taxon>
        <taxon>Viridiplantae</taxon>
        <taxon>Streptophyta</taxon>
        <taxon>Embryophyta</taxon>
        <taxon>Tracheophyta</taxon>
        <taxon>Spermatophyta</taxon>
        <taxon>Magnoliopsida</taxon>
        <taxon>Magnoliidae</taxon>
        <taxon>Laurales</taxon>
        <taxon>Lauraceae</taxon>
        <taxon>Persea</taxon>
    </lineage>
</organism>
<dbReference type="Proteomes" id="UP001234297">
    <property type="component" value="Chromosome 9"/>
</dbReference>
<evidence type="ECO:0000313" key="2">
    <source>
        <dbReference type="Proteomes" id="UP001234297"/>
    </source>
</evidence>
<evidence type="ECO:0000313" key="1">
    <source>
        <dbReference type="EMBL" id="KAJ8619561.1"/>
    </source>
</evidence>
<comment type="caution">
    <text evidence="1">The sequence shown here is derived from an EMBL/GenBank/DDBJ whole genome shotgun (WGS) entry which is preliminary data.</text>
</comment>
<sequence>MFIYPSLLVFTELPPPPPLLLLVFVGRSMENEYKSNDVKVANPKPFRFSDFLLRILAMAATLVAALVMGLAKETETVPIVLIPGTAPLFVPVPAKMRYSSSFVYFVVANAIACAYSAFSLLVTIGGRRGPRALALGITILDVIMVALLFSGNGAATSFGLLGYNGNSHVGWNKVCNTFEKFCRNVMASLIVSLIGSIMYAHYKLQHKLLKYGFDNATDLSS</sequence>
<accession>A0ACC2KEQ7</accession>